<protein>
    <recommendedName>
        <fullName evidence="1">CheR-type methyltransferase domain-containing protein</fullName>
    </recommendedName>
</protein>
<sequence>MICNGRNRAHSKIFGLYILQFPYCRSCNFCRCSEVYPLVEREGIPEIYHEWLTVGTKEASGWFRIRPELRECISFKQINLVNPVMDEEAFDVVFCRNVLIYFQTDTIEKVNELLYKNVRPGGHCFLGHSESFQNISHKWKNAGISVYKK</sequence>
<dbReference type="InterPro" id="IPR022642">
    <property type="entry name" value="CheR_C"/>
</dbReference>
<dbReference type="PROSITE" id="PS50123">
    <property type="entry name" value="CHER"/>
    <property type="match status" value="1"/>
</dbReference>
<dbReference type="InterPro" id="IPR050903">
    <property type="entry name" value="Bact_Chemotaxis_MeTrfase"/>
</dbReference>
<name>A0A2K9NR59_BACTC</name>
<dbReference type="InterPro" id="IPR029063">
    <property type="entry name" value="SAM-dependent_MTases_sf"/>
</dbReference>
<evidence type="ECO:0000259" key="1">
    <source>
        <dbReference type="PROSITE" id="PS50123"/>
    </source>
</evidence>
<dbReference type="Pfam" id="PF01739">
    <property type="entry name" value="CheR"/>
    <property type="match status" value="1"/>
</dbReference>
<dbReference type="PANTHER" id="PTHR24422:SF10">
    <property type="entry name" value="CHEMOTAXIS PROTEIN METHYLTRANSFERASE 2"/>
    <property type="match status" value="1"/>
</dbReference>
<dbReference type="PANTHER" id="PTHR24422">
    <property type="entry name" value="CHEMOTAXIS PROTEIN METHYLTRANSFERASE"/>
    <property type="match status" value="1"/>
</dbReference>
<feature type="domain" description="CheR-type methyltransferase" evidence="1">
    <location>
        <begin position="56"/>
        <end position="149"/>
    </location>
</feature>
<dbReference type="Gene3D" id="3.40.50.150">
    <property type="entry name" value="Vaccinia Virus protein VP39"/>
    <property type="match status" value="1"/>
</dbReference>
<dbReference type="SUPFAM" id="SSF53335">
    <property type="entry name" value="S-adenosyl-L-methionine-dependent methyltransferases"/>
    <property type="match status" value="1"/>
</dbReference>
<proteinExistence type="predicted"/>
<reference evidence="2 3" key="1">
    <citation type="submission" date="2018-01" db="EMBL/GenBank/DDBJ databases">
        <title>Complete genome sequence of Bacteriovorax stolpii DSM12778.</title>
        <authorList>
            <person name="Tang B."/>
            <person name="Chang J."/>
        </authorList>
    </citation>
    <scope>NUCLEOTIDE SEQUENCE [LARGE SCALE GENOMIC DNA]</scope>
    <source>
        <strain evidence="2 3">DSM 12778</strain>
    </source>
</reference>
<dbReference type="GO" id="GO:0008757">
    <property type="term" value="F:S-adenosylmethionine-dependent methyltransferase activity"/>
    <property type="evidence" value="ECO:0007669"/>
    <property type="project" value="InterPro"/>
</dbReference>
<dbReference type="AlphaFoldDB" id="A0A2K9NR59"/>
<dbReference type="PRINTS" id="PR00996">
    <property type="entry name" value="CHERMTFRASE"/>
</dbReference>
<dbReference type="KEGG" id="bsto:C0V70_07675"/>
<dbReference type="EMBL" id="CP025704">
    <property type="protein sequence ID" value="AUN97988.1"/>
    <property type="molecule type" value="Genomic_DNA"/>
</dbReference>
<keyword evidence="3" id="KW-1185">Reference proteome</keyword>
<dbReference type="Proteomes" id="UP000235584">
    <property type="component" value="Chromosome"/>
</dbReference>
<organism evidence="2 3">
    <name type="scientific">Bacteriovorax stolpii</name>
    <name type="common">Bdellovibrio stolpii</name>
    <dbReference type="NCBI Taxonomy" id="960"/>
    <lineage>
        <taxon>Bacteria</taxon>
        <taxon>Pseudomonadati</taxon>
        <taxon>Bdellovibrionota</taxon>
        <taxon>Bacteriovoracia</taxon>
        <taxon>Bacteriovoracales</taxon>
        <taxon>Bacteriovoracaceae</taxon>
        <taxon>Bacteriovorax</taxon>
    </lineage>
</organism>
<gene>
    <name evidence="2" type="ORF">C0V70_07675</name>
</gene>
<evidence type="ECO:0000313" key="2">
    <source>
        <dbReference type="EMBL" id="AUN97988.1"/>
    </source>
</evidence>
<accession>A0A2K9NR59</accession>
<dbReference type="InterPro" id="IPR000780">
    <property type="entry name" value="CheR_MeTrfase"/>
</dbReference>
<evidence type="ECO:0000313" key="3">
    <source>
        <dbReference type="Proteomes" id="UP000235584"/>
    </source>
</evidence>